<feature type="domain" description="GST N-terminal" evidence="1">
    <location>
        <begin position="1"/>
        <end position="91"/>
    </location>
</feature>
<gene>
    <name evidence="3" type="ORF">D1012_01975</name>
</gene>
<dbReference type="Pfam" id="PF13410">
    <property type="entry name" value="GST_C_2"/>
    <property type="match status" value="1"/>
</dbReference>
<dbReference type="InterPro" id="IPR004045">
    <property type="entry name" value="Glutathione_S-Trfase_N"/>
</dbReference>
<dbReference type="InterPro" id="IPR036282">
    <property type="entry name" value="Glutathione-S-Trfase_C_sf"/>
</dbReference>
<dbReference type="SFLD" id="SFLDG01150">
    <property type="entry name" value="Main.1:_Beta-like"/>
    <property type="match status" value="1"/>
</dbReference>
<dbReference type="CDD" id="cd03046">
    <property type="entry name" value="GST_N_GTT1_like"/>
    <property type="match status" value="1"/>
</dbReference>
<comment type="caution">
    <text evidence="3">The sequence shown here is derived from an EMBL/GenBank/DDBJ whole genome shotgun (WGS) entry which is preliminary data.</text>
</comment>
<keyword evidence="3" id="KW-0808">Transferase</keyword>
<dbReference type="SUPFAM" id="SSF47616">
    <property type="entry name" value="GST C-terminal domain-like"/>
    <property type="match status" value="1"/>
</dbReference>
<evidence type="ECO:0000259" key="2">
    <source>
        <dbReference type="PROSITE" id="PS50405"/>
    </source>
</evidence>
<dbReference type="SFLD" id="SFLDG00358">
    <property type="entry name" value="Main_(cytGST)"/>
    <property type="match status" value="1"/>
</dbReference>
<dbReference type="AlphaFoldDB" id="A0A411Z8B3"/>
<dbReference type="CDD" id="cd03207">
    <property type="entry name" value="GST_C_8"/>
    <property type="match status" value="1"/>
</dbReference>
<dbReference type="PROSITE" id="PS50404">
    <property type="entry name" value="GST_NTER"/>
    <property type="match status" value="1"/>
</dbReference>
<evidence type="ECO:0000313" key="4">
    <source>
        <dbReference type="Proteomes" id="UP000284547"/>
    </source>
</evidence>
<proteinExistence type="predicted"/>
<reference evidence="3 4" key="1">
    <citation type="submission" date="2018-08" db="EMBL/GenBank/DDBJ databases">
        <title>Flavobacterium tibetense sp. nov., isolated from a wetland YonghuCo on Tibetan Plateau.</title>
        <authorList>
            <person name="Phurbu D."/>
            <person name="Lu H."/>
            <person name="Xing P."/>
        </authorList>
    </citation>
    <scope>NUCLEOTIDE SEQUENCE [LARGE SCALE GENOMIC DNA]</scope>
    <source>
        <strain evidence="3 4">DJC</strain>
    </source>
</reference>
<dbReference type="InterPro" id="IPR040079">
    <property type="entry name" value="Glutathione_S-Trfase"/>
</dbReference>
<dbReference type="InterPro" id="IPR010987">
    <property type="entry name" value="Glutathione-S-Trfase_C-like"/>
</dbReference>
<dbReference type="InterPro" id="IPR036249">
    <property type="entry name" value="Thioredoxin-like_sf"/>
</dbReference>
<evidence type="ECO:0000313" key="3">
    <source>
        <dbReference type="EMBL" id="RGP39304.1"/>
    </source>
</evidence>
<dbReference type="RefSeq" id="WP_147335609.1">
    <property type="nucleotide sequence ID" value="NZ_QWEY01000001.1"/>
</dbReference>
<dbReference type="EMBL" id="QWEY01000001">
    <property type="protein sequence ID" value="RGP39304.1"/>
    <property type="molecule type" value="Genomic_DNA"/>
</dbReference>
<dbReference type="PANTHER" id="PTHR44051:SF8">
    <property type="entry name" value="GLUTATHIONE S-TRANSFERASE GSTA"/>
    <property type="match status" value="1"/>
</dbReference>
<evidence type="ECO:0000259" key="1">
    <source>
        <dbReference type="PROSITE" id="PS50404"/>
    </source>
</evidence>
<dbReference type="PANTHER" id="PTHR44051">
    <property type="entry name" value="GLUTATHIONE S-TRANSFERASE-RELATED"/>
    <property type="match status" value="1"/>
</dbReference>
<name>A0A411Z8B3_9RHOB</name>
<feature type="domain" description="GST C-terminal" evidence="2">
    <location>
        <begin position="95"/>
        <end position="218"/>
    </location>
</feature>
<dbReference type="SFLD" id="SFLDS00019">
    <property type="entry name" value="Glutathione_Transferase_(cytos"/>
    <property type="match status" value="1"/>
</dbReference>
<dbReference type="Gene3D" id="3.40.30.10">
    <property type="entry name" value="Glutaredoxin"/>
    <property type="match status" value="1"/>
</dbReference>
<sequence>MLTIYGVYRSRAIRPLWVLEECKAPFTHIPVIQAYRLTDSTAASAALNTAMPDYLAINPLGQVPAMRDGALLLTESLAICLHIARKYGGSLGPTSDDESSLMEQWALFAATAVEPAAIEILYTLRDGQADTATGQGIIRVAAEKLKRPLARLEAHLAPQDWLLTRFTVADIMVAECLRYAQSHSPLLDSFPNVARWLTAAQSRPAFQTVWAKRAAEPE</sequence>
<accession>A0A411Z8B3</accession>
<dbReference type="Gene3D" id="1.20.1050.10">
    <property type="match status" value="1"/>
</dbReference>
<protein>
    <submittedName>
        <fullName evidence="3">Glutathione S-transferase family protein</fullName>
    </submittedName>
</protein>
<dbReference type="GO" id="GO:0016740">
    <property type="term" value="F:transferase activity"/>
    <property type="evidence" value="ECO:0007669"/>
    <property type="project" value="UniProtKB-KW"/>
</dbReference>
<dbReference type="PROSITE" id="PS50405">
    <property type="entry name" value="GST_CTER"/>
    <property type="match status" value="1"/>
</dbReference>
<keyword evidence="4" id="KW-1185">Reference proteome</keyword>
<organism evidence="3 4">
    <name type="scientific">Pseudotabrizicola alkalilacus</name>
    <dbReference type="NCBI Taxonomy" id="2305252"/>
    <lineage>
        <taxon>Bacteria</taxon>
        <taxon>Pseudomonadati</taxon>
        <taxon>Pseudomonadota</taxon>
        <taxon>Alphaproteobacteria</taxon>
        <taxon>Rhodobacterales</taxon>
        <taxon>Paracoccaceae</taxon>
        <taxon>Pseudotabrizicola</taxon>
    </lineage>
</organism>
<dbReference type="OrthoDB" id="9810080at2"/>
<dbReference type="Pfam" id="PF13409">
    <property type="entry name" value="GST_N_2"/>
    <property type="match status" value="1"/>
</dbReference>
<dbReference type="SUPFAM" id="SSF52833">
    <property type="entry name" value="Thioredoxin-like"/>
    <property type="match status" value="1"/>
</dbReference>
<dbReference type="Proteomes" id="UP000284547">
    <property type="component" value="Unassembled WGS sequence"/>
</dbReference>